<evidence type="ECO:0000259" key="1">
    <source>
        <dbReference type="Pfam" id="PF03724"/>
    </source>
</evidence>
<dbReference type="InterPro" id="IPR053147">
    <property type="entry name" value="Hsp_HslJ-like"/>
</dbReference>
<dbReference type="RefSeq" id="WP_160633308.1">
    <property type="nucleotide sequence ID" value="NZ_WWNE01000007.1"/>
</dbReference>
<dbReference type="PANTHER" id="PTHR35535">
    <property type="entry name" value="HEAT SHOCK PROTEIN HSLJ"/>
    <property type="match status" value="1"/>
</dbReference>
<name>A0A6N9NI41_9FLAO</name>
<dbReference type="PROSITE" id="PS51257">
    <property type="entry name" value="PROKAR_LIPOPROTEIN"/>
    <property type="match status" value="1"/>
</dbReference>
<sequence length="248" mass="28665">MKNWRIAIIAMSLFACKSAEKTTDQKVEEKKTLSIEKPIKASAGQGNEWNIWFFSDNTATFKVHDEIVFENHEIITTPNESGNKKIIRVHDFEPIKMLVSKEECIQEGTGNVYDKVISIQYASDEYSGCYIQMEQEFNENEKWDLTFITGMDRKMIYDLSTRPFVKLSSENKRISGNNSCNSFNGDYKTKAGKISFGQMVQTKRGCPENSIEEQFMEAMTRTNNISREDYLLKFLEGEDVLLEFRLSE</sequence>
<evidence type="ECO:0000313" key="3">
    <source>
        <dbReference type="Proteomes" id="UP000470771"/>
    </source>
</evidence>
<feature type="domain" description="DUF306" evidence="1">
    <location>
        <begin position="161"/>
        <end position="242"/>
    </location>
</feature>
<dbReference type="InterPro" id="IPR038670">
    <property type="entry name" value="HslJ-like_sf"/>
</dbReference>
<proteinExistence type="predicted"/>
<dbReference type="Proteomes" id="UP000470771">
    <property type="component" value="Unassembled WGS sequence"/>
</dbReference>
<dbReference type="Pfam" id="PF03724">
    <property type="entry name" value="META"/>
    <property type="match status" value="1"/>
</dbReference>
<reference evidence="2 3" key="1">
    <citation type="submission" date="2019-12" db="EMBL/GenBank/DDBJ databases">
        <authorList>
            <person name="Zhao J."/>
        </authorList>
    </citation>
    <scope>NUCLEOTIDE SEQUENCE [LARGE SCALE GENOMIC DNA]</scope>
    <source>
        <strain evidence="2 3">S-15</strain>
    </source>
</reference>
<gene>
    <name evidence="2" type="ORF">GQN54_09530</name>
</gene>
<organism evidence="2 3">
    <name type="scientific">Acidiluteibacter ferrifornacis</name>
    <dbReference type="NCBI Taxonomy" id="2692424"/>
    <lineage>
        <taxon>Bacteria</taxon>
        <taxon>Pseudomonadati</taxon>
        <taxon>Bacteroidota</taxon>
        <taxon>Flavobacteriia</taxon>
        <taxon>Flavobacteriales</taxon>
        <taxon>Cryomorphaceae</taxon>
        <taxon>Acidiluteibacter</taxon>
    </lineage>
</organism>
<accession>A0A6N9NI41</accession>
<dbReference type="AlphaFoldDB" id="A0A6N9NI41"/>
<comment type="caution">
    <text evidence="2">The sequence shown here is derived from an EMBL/GenBank/DDBJ whole genome shotgun (WGS) entry which is preliminary data.</text>
</comment>
<dbReference type="Gene3D" id="2.40.128.270">
    <property type="match status" value="1"/>
</dbReference>
<dbReference type="EMBL" id="WWNE01000007">
    <property type="protein sequence ID" value="NBG66356.1"/>
    <property type="molecule type" value="Genomic_DNA"/>
</dbReference>
<dbReference type="PANTHER" id="PTHR35535:SF1">
    <property type="entry name" value="HEAT SHOCK PROTEIN HSLJ"/>
    <property type="match status" value="1"/>
</dbReference>
<protein>
    <submittedName>
        <fullName evidence="2">META domain-containing protein</fullName>
    </submittedName>
</protein>
<dbReference type="InterPro" id="IPR005184">
    <property type="entry name" value="DUF306_Meta_HslJ"/>
</dbReference>
<evidence type="ECO:0000313" key="2">
    <source>
        <dbReference type="EMBL" id="NBG66356.1"/>
    </source>
</evidence>
<keyword evidence="3" id="KW-1185">Reference proteome</keyword>